<dbReference type="NCBIfam" id="NF010666">
    <property type="entry name" value="PRK14063.1"/>
    <property type="match status" value="1"/>
</dbReference>
<organism evidence="7 8">
    <name type="scientific">Ectobacillus ponti</name>
    <dbReference type="NCBI Taxonomy" id="2961894"/>
    <lineage>
        <taxon>Bacteria</taxon>
        <taxon>Bacillati</taxon>
        <taxon>Bacillota</taxon>
        <taxon>Bacilli</taxon>
        <taxon>Bacillales</taxon>
        <taxon>Bacillaceae</taxon>
        <taxon>Ectobacillus</taxon>
    </lineage>
</organism>
<dbReference type="Gene3D" id="1.10.287.1040">
    <property type="entry name" value="Exonuclease VII, small subunit"/>
    <property type="match status" value="1"/>
</dbReference>
<evidence type="ECO:0000313" key="7">
    <source>
        <dbReference type="EMBL" id="MCP8967047.1"/>
    </source>
</evidence>
<dbReference type="Proteomes" id="UP001156102">
    <property type="component" value="Unassembled WGS sequence"/>
</dbReference>
<evidence type="ECO:0000256" key="3">
    <source>
        <dbReference type="ARBA" id="ARBA00022722"/>
    </source>
</evidence>
<dbReference type="NCBIfam" id="TIGR01280">
    <property type="entry name" value="xseB"/>
    <property type="match status" value="1"/>
</dbReference>
<comment type="function">
    <text evidence="6">Bidirectionally degrades single-stranded DNA into large acid-insoluble oligonucleotides, which are then degraded further into small acid-soluble oligonucleotides.</text>
</comment>
<dbReference type="GO" id="GO:0008855">
    <property type="term" value="F:exodeoxyribonuclease VII activity"/>
    <property type="evidence" value="ECO:0007669"/>
    <property type="project" value="UniProtKB-UniRule"/>
</dbReference>
<proteinExistence type="inferred from homology"/>
<dbReference type="AlphaFoldDB" id="A0AA42BMW3"/>
<dbReference type="InterPro" id="IPR003761">
    <property type="entry name" value="Exonuc_VII_S"/>
</dbReference>
<evidence type="ECO:0000256" key="2">
    <source>
        <dbReference type="ARBA" id="ARBA00022490"/>
    </source>
</evidence>
<evidence type="ECO:0000256" key="5">
    <source>
        <dbReference type="ARBA" id="ARBA00022839"/>
    </source>
</evidence>
<dbReference type="GO" id="GO:0005829">
    <property type="term" value="C:cytosol"/>
    <property type="evidence" value="ECO:0007669"/>
    <property type="project" value="TreeGrafter"/>
</dbReference>
<sequence length="76" mass="8559">MEKQISFEEAINQLEQLVLKLEQGDVPLEEAISYFQEGMQLSKLCDEKLKNAEQQMTVILGENGELRPFSVGGDEA</sequence>
<dbReference type="EC" id="3.1.11.6" evidence="6"/>
<dbReference type="NCBIfam" id="NF002138">
    <property type="entry name" value="PRK00977.1-2"/>
    <property type="match status" value="1"/>
</dbReference>
<dbReference type="GO" id="GO:0006308">
    <property type="term" value="P:DNA catabolic process"/>
    <property type="evidence" value="ECO:0007669"/>
    <property type="project" value="UniProtKB-UniRule"/>
</dbReference>
<name>A0AA42BMW3_9BACI</name>
<keyword evidence="2 6" id="KW-0963">Cytoplasm</keyword>
<dbReference type="PIRSF" id="PIRSF006488">
    <property type="entry name" value="Exonuc_VII_S"/>
    <property type="match status" value="1"/>
</dbReference>
<reference evidence="7" key="1">
    <citation type="submission" date="2022-07" db="EMBL/GenBank/DDBJ databases">
        <authorList>
            <person name="Li W.-J."/>
            <person name="Deng Q.-Q."/>
        </authorList>
    </citation>
    <scope>NUCLEOTIDE SEQUENCE</scope>
    <source>
        <strain evidence="7">SYSU M60031</strain>
    </source>
</reference>
<keyword evidence="4 6" id="KW-0378">Hydrolase</keyword>
<comment type="caution">
    <text evidence="7">The sequence shown here is derived from an EMBL/GenBank/DDBJ whole genome shotgun (WGS) entry which is preliminary data.</text>
</comment>
<accession>A0AA42BMW3</accession>
<dbReference type="PANTHER" id="PTHR34137:SF1">
    <property type="entry name" value="EXODEOXYRIBONUCLEASE 7 SMALL SUBUNIT"/>
    <property type="match status" value="1"/>
</dbReference>
<evidence type="ECO:0000256" key="6">
    <source>
        <dbReference type="HAMAP-Rule" id="MF_00337"/>
    </source>
</evidence>
<dbReference type="GO" id="GO:0009318">
    <property type="term" value="C:exodeoxyribonuclease VII complex"/>
    <property type="evidence" value="ECO:0007669"/>
    <property type="project" value="UniProtKB-UniRule"/>
</dbReference>
<comment type="subcellular location">
    <subcellularLocation>
        <location evidence="6">Cytoplasm</location>
    </subcellularLocation>
</comment>
<keyword evidence="3 6" id="KW-0540">Nuclease</keyword>
<comment type="similarity">
    <text evidence="1 6">Belongs to the XseB family.</text>
</comment>
<evidence type="ECO:0000256" key="4">
    <source>
        <dbReference type="ARBA" id="ARBA00022801"/>
    </source>
</evidence>
<dbReference type="EMBL" id="JANCLT010000001">
    <property type="protein sequence ID" value="MCP8967047.1"/>
    <property type="molecule type" value="Genomic_DNA"/>
</dbReference>
<evidence type="ECO:0000313" key="8">
    <source>
        <dbReference type="Proteomes" id="UP001156102"/>
    </source>
</evidence>
<dbReference type="RefSeq" id="WP_254756328.1">
    <property type="nucleotide sequence ID" value="NZ_JANCLT010000001.1"/>
</dbReference>
<dbReference type="HAMAP" id="MF_00337">
    <property type="entry name" value="Exonuc_7_S"/>
    <property type="match status" value="1"/>
</dbReference>
<comment type="subunit">
    <text evidence="6">Heterooligomer composed of large and small subunits.</text>
</comment>
<protein>
    <recommendedName>
        <fullName evidence="6">Exodeoxyribonuclease 7 small subunit</fullName>
        <ecNumber evidence="6">3.1.11.6</ecNumber>
    </recommendedName>
    <alternativeName>
        <fullName evidence="6">Exodeoxyribonuclease VII small subunit</fullName>
        <shortName evidence="6">Exonuclease VII small subunit</shortName>
    </alternativeName>
</protein>
<keyword evidence="5 6" id="KW-0269">Exonuclease</keyword>
<comment type="catalytic activity">
    <reaction evidence="6">
        <text>Exonucleolytic cleavage in either 5'- to 3'- or 3'- to 5'-direction to yield nucleoside 5'-phosphates.</text>
        <dbReference type="EC" id="3.1.11.6"/>
    </reaction>
</comment>
<keyword evidence="8" id="KW-1185">Reference proteome</keyword>
<dbReference type="PANTHER" id="PTHR34137">
    <property type="entry name" value="EXODEOXYRIBONUCLEASE 7 SMALL SUBUNIT"/>
    <property type="match status" value="1"/>
</dbReference>
<gene>
    <name evidence="6" type="primary">xseB</name>
    <name evidence="7" type="ORF">NK662_00665</name>
</gene>
<evidence type="ECO:0000256" key="1">
    <source>
        <dbReference type="ARBA" id="ARBA00009998"/>
    </source>
</evidence>
<dbReference type="Pfam" id="PF02609">
    <property type="entry name" value="Exonuc_VII_S"/>
    <property type="match status" value="1"/>
</dbReference>
<dbReference type="SUPFAM" id="SSF116842">
    <property type="entry name" value="XseB-like"/>
    <property type="match status" value="1"/>
</dbReference>
<dbReference type="InterPro" id="IPR037004">
    <property type="entry name" value="Exonuc_VII_ssu_sf"/>
</dbReference>